<dbReference type="Proteomes" id="UP000054383">
    <property type="component" value="Unassembled WGS sequence"/>
</dbReference>
<gene>
    <name evidence="7" type="ORF">PISL3812_01011</name>
</gene>
<dbReference type="OrthoDB" id="202672at2759"/>
<evidence type="ECO:0000313" key="8">
    <source>
        <dbReference type="Proteomes" id="UP000054383"/>
    </source>
</evidence>
<dbReference type="InterPro" id="IPR024512">
    <property type="entry name" value="Ser_palmitoyltrfase_ssu-like"/>
</dbReference>
<evidence type="ECO:0000256" key="3">
    <source>
        <dbReference type="ARBA" id="ARBA00022824"/>
    </source>
</evidence>
<keyword evidence="4 6" id="KW-1133">Transmembrane helix</keyword>
<dbReference type="EMBL" id="CVMT01000001">
    <property type="protein sequence ID" value="CRG83656.1"/>
    <property type="molecule type" value="Genomic_DNA"/>
</dbReference>
<dbReference type="Pfam" id="PF11779">
    <property type="entry name" value="SPT_ssu-like"/>
    <property type="match status" value="1"/>
</dbReference>
<comment type="subcellular location">
    <subcellularLocation>
        <location evidence="1">Endoplasmic reticulum membrane</location>
        <topology evidence="1">Multi-pass membrane protein</topology>
    </subcellularLocation>
</comment>
<evidence type="ECO:0000256" key="4">
    <source>
        <dbReference type="ARBA" id="ARBA00022989"/>
    </source>
</evidence>
<keyword evidence="5 6" id="KW-0472">Membrane</keyword>
<keyword evidence="3" id="KW-0256">Endoplasmic reticulum</keyword>
<name>A0A0U1LML1_TALIS</name>
<evidence type="ECO:0000256" key="1">
    <source>
        <dbReference type="ARBA" id="ARBA00004477"/>
    </source>
</evidence>
<evidence type="ECO:0000256" key="6">
    <source>
        <dbReference type="SAM" id="Phobius"/>
    </source>
</evidence>
<evidence type="ECO:0000256" key="5">
    <source>
        <dbReference type="ARBA" id="ARBA00023136"/>
    </source>
</evidence>
<dbReference type="GO" id="GO:0005789">
    <property type="term" value="C:endoplasmic reticulum membrane"/>
    <property type="evidence" value="ECO:0007669"/>
    <property type="project" value="UniProtKB-SubCell"/>
</dbReference>
<evidence type="ECO:0000256" key="2">
    <source>
        <dbReference type="ARBA" id="ARBA00022692"/>
    </source>
</evidence>
<feature type="transmembrane region" description="Helical" evidence="6">
    <location>
        <begin position="81"/>
        <end position="102"/>
    </location>
</feature>
<dbReference type="AlphaFoldDB" id="A0A0U1LML1"/>
<proteinExistence type="predicted"/>
<keyword evidence="8" id="KW-1185">Reference proteome</keyword>
<dbReference type="OMA" id="VANSFVM"/>
<organism evidence="7 8">
    <name type="scientific">Talaromyces islandicus</name>
    <name type="common">Penicillium islandicum</name>
    <dbReference type="NCBI Taxonomy" id="28573"/>
    <lineage>
        <taxon>Eukaryota</taxon>
        <taxon>Fungi</taxon>
        <taxon>Dikarya</taxon>
        <taxon>Ascomycota</taxon>
        <taxon>Pezizomycotina</taxon>
        <taxon>Eurotiomycetes</taxon>
        <taxon>Eurotiomycetidae</taxon>
        <taxon>Eurotiales</taxon>
        <taxon>Trichocomaceae</taxon>
        <taxon>Talaromyces</taxon>
        <taxon>Talaromyces sect. Islandici</taxon>
    </lineage>
</organism>
<reference evidence="7 8" key="1">
    <citation type="submission" date="2015-04" db="EMBL/GenBank/DDBJ databases">
        <authorList>
            <person name="Syromyatnikov M.Y."/>
            <person name="Popov V.N."/>
        </authorList>
    </citation>
    <scope>NUCLEOTIDE SEQUENCE [LARGE SCALE GENOMIC DNA]</scope>
    <source>
        <strain evidence="7">WF-38-12</strain>
    </source>
</reference>
<protein>
    <submittedName>
        <fullName evidence="7">Uncharacterized protein</fullName>
    </submittedName>
</protein>
<keyword evidence="2 6" id="KW-0812">Transmembrane</keyword>
<accession>A0A0U1LML1</accession>
<sequence length="146" mass="16366">MASDMRAFCTPATSTHVSSHSPPIVDELISKYSSSIPNTTAESYRKQHRNLALRIIDWVCLEYYRYEVTFGVYVMSPGEKFVANTFVLVFFSLLFWASLLYLPPLLFSKLGRLVWLLTGHGEHTDSVLGGFDAEYIPAVATSTMAS</sequence>
<evidence type="ECO:0000313" key="7">
    <source>
        <dbReference type="EMBL" id="CRG83656.1"/>
    </source>
</evidence>